<dbReference type="Proteomes" id="UP000041254">
    <property type="component" value="Unassembled WGS sequence"/>
</dbReference>
<dbReference type="InParanoid" id="A0A0G4FIY8"/>
<feature type="region of interest" description="Disordered" evidence="1">
    <location>
        <begin position="259"/>
        <end position="473"/>
    </location>
</feature>
<reference evidence="3 4" key="1">
    <citation type="submission" date="2014-11" db="EMBL/GenBank/DDBJ databases">
        <authorList>
            <person name="Zhu J."/>
            <person name="Qi W."/>
            <person name="Song R."/>
        </authorList>
    </citation>
    <scope>NUCLEOTIDE SEQUENCE [LARGE SCALE GENOMIC DNA]</scope>
</reference>
<dbReference type="OrthoDB" id="423534at2759"/>
<organism evidence="3 4">
    <name type="scientific">Vitrella brassicaformis (strain CCMP3155)</name>
    <dbReference type="NCBI Taxonomy" id="1169540"/>
    <lineage>
        <taxon>Eukaryota</taxon>
        <taxon>Sar</taxon>
        <taxon>Alveolata</taxon>
        <taxon>Colpodellida</taxon>
        <taxon>Vitrellaceae</taxon>
        <taxon>Vitrella</taxon>
    </lineage>
</organism>
<feature type="transmembrane region" description="Helical" evidence="2">
    <location>
        <begin position="171"/>
        <end position="198"/>
    </location>
</feature>
<dbReference type="VEuPathDB" id="CryptoDB:Vbra_15516"/>
<accession>A0A0G4FIY8</accession>
<protein>
    <submittedName>
        <fullName evidence="3">Uncharacterized protein</fullName>
    </submittedName>
</protein>
<feature type="compositionally biased region" description="Gly residues" evidence="1">
    <location>
        <begin position="327"/>
        <end position="339"/>
    </location>
</feature>
<evidence type="ECO:0000256" key="2">
    <source>
        <dbReference type="SAM" id="Phobius"/>
    </source>
</evidence>
<sequence length="473" mass="50697">MAGRRKEAEMDCRVTVHGIKRQYCTWIYGACSEYAHIRLVDIKGGFFVIKLSPAYGLGLGLGSLELTISEFAKAIENTKGEVEGIQMFAPAFKQDKGKTGSNGVVNFYPRPDQLRAFFAMFPQLIPCDDKDSALFERGGEHSARWAAPNRSGQGWGGAGGGQNRGPRALRIFCFVGGLLMLITSLLGMVMINPIGIILNKADHTLHTFEGLFGFVTMIVEAPNIPFLVCQAFLAFLAVLCILFVAWHFGLDKKISRAMPRPSRKAARTRRSRGENPNDDGFVPNPHRFPTSSSSQMMGQANYNYNSSSYIPPARGQPDVNPGPPPLGMGGAMGGIGGIGRLQQGPVKFKPLDRNKDPRANALHSSGGSGAGRGGAGGGQNRGGRGNVGVGIGVGANRPADLRPVLHPSANAQPKAAHPKAKPYNDVGLSNQGSAVRRSKRLAGEKPEYEPPEDPVPALPAVQEDDGEEEQEEE</sequence>
<keyword evidence="2" id="KW-0812">Transmembrane</keyword>
<keyword evidence="4" id="KW-1185">Reference proteome</keyword>
<gene>
    <name evidence="3" type="ORF">Vbra_15516</name>
</gene>
<keyword evidence="2" id="KW-1133">Transmembrane helix</keyword>
<feature type="transmembrane region" description="Helical" evidence="2">
    <location>
        <begin position="224"/>
        <end position="250"/>
    </location>
</feature>
<dbReference type="EMBL" id="CDMY01000447">
    <property type="protein sequence ID" value="CEM13677.1"/>
    <property type="molecule type" value="Genomic_DNA"/>
</dbReference>
<dbReference type="AlphaFoldDB" id="A0A0G4FIY8"/>
<proteinExistence type="predicted"/>
<feature type="compositionally biased region" description="Basic and acidic residues" evidence="1">
    <location>
        <begin position="349"/>
        <end position="358"/>
    </location>
</feature>
<keyword evidence="2" id="KW-0472">Membrane</keyword>
<feature type="compositionally biased region" description="Basic residues" evidence="1">
    <location>
        <begin position="261"/>
        <end position="270"/>
    </location>
</feature>
<feature type="compositionally biased region" description="Acidic residues" evidence="1">
    <location>
        <begin position="462"/>
        <end position="473"/>
    </location>
</feature>
<feature type="compositionally biased region" description="Polar residues" evidence="1">
    <location>
        <begin position="289"/>
        <end position="309"/>
    </location>
</feature>
<name>A0A0G4FIY8_VITBC</name>
<evidence type="ECO:0000313" key="4">
    <source>
        <dbReference type="Proteomes" id="UP000041254"/>
    </source>
</evidence>
<feature type="compositionally biased region" description="Gly residues" evidence="1">
    <location>
        <begin position="366"/>
        <end position="393"/>
    </location>
</feature>
<evidence type="ECO:0000313" key="3">
    <source>
        <dbReference type="EMBL" id="CEM13677.1"/>
    </source>
</evidence>
<evidence type="ECO:0000256" key="1">
    <source>
        <dbReference type="SAM" id="MobiDB-lite"/>
    </source>
</evidence>